<accession>A0A9D1DD01</accession>
<dbReference type="InterPro" id="IPR053136">
    <property type="entry name" value="UTP_pyrophosphatase-like"/>
</dbReference>
<dbReference type="Proteomes" id="UP000824179">
    <property type="component" value="Unassembled WGS sequence"/>
</dbReference>
<reference evidence="2" key="2">
    <citation type="journal article" date="2021" name="PeerJ">
        <title>Extensive microbial diversity within the chicken gut microbiome revealed by metagenomics and culture.</title>
        <authorList>
            <person name="Gilroy R."/>
            <person name="Ravi A."/>
            <person name="Getino M."/>
            <person name="Pursley I."/>
            <person name="Horton D.L."/>
            <person name="Alikhan N.F."/>
            <person name="Baker D."/>
            <person name="Gharbi K."/>
            <person name="Hall N."/>
            <person name="Watson M."/>
            <person name="Adriaenssens E.M."/>
            <person name="Foster-Nyarko E."/>
            <person name="Jarju S."/>
            <person name="Secka A."/>
            <person name="Antonio M."/>
            <person name="Oren A."/>
            <person name="Chaudhuri R.R."/>
            <person name="La Ragione R."/>
            <person name="Hildebrand F."/>
            <person name="Pallen M.J."/>
        </authorList>
    </citation>
    <scope>NUCLEOTIDE SEQUENCE</scope>
    <source>
        <strain evidence="2">ChiW25-3613</strain>
    </source>
</reference>
<dbReference type="CDD" id="cd07344">
    <property type="entry name" value="M48_yhfN_like"/>
    <property type="match status" value="1"/>
</dbReference>
<comment type="caution">
    <text evidence="2">The sequence shown here is derived from an EMBL/GenBank/DDBJ whole genome shotgun (WGS) entry which is preliminary data.</text>
</comment>
<name>A0A9D1DD01_9FIRM</name>
<evidence type="ECO:0000313" key="3">
    <source>
        <dbReference type="Proteomes" id="UP000824179"/>
    </source>
</evidence>
<dbReference type="InterPro" id="IPR002725">
    <property type="entry name" value="YgjP-like_metallopeptidase"/>
</dbReference>
<feature type="domain" description="YgjP-like metallopeptidase" evidence="1">
    <location>
        <begin position="14"/>
        <end position="205"/>
    </location>
</feature>
<evidence type="ECO:0000313" key="2">
    <source>
        <dbReference type="EMBL" id="HIR40065.1"/>
    </source>
</evidence>
<evidence type="ECO:0000259" key="1">
    <source>
        <dbReference type="Pfam" id="PF01863"/>
    </source>
</evidence>
<protein>
    <submittedName>
        <fullName evidence="2">M48 family metallopeptidase</fullName>
    </submittedName>
</protein>
<gene>
    <name evidence="2" type="ORF">IAB90_06780</name>
</gene>
<dbReference type="EMBL" id="DVHB01000121">
    <property type="protein sequence ID" value="HIR40065.1"/>
    <property type="molecule type" value="Genomic_DNA"/>
</dbReference>
<dbReference type="PANTHER" id="PTHR30399">
    <property type="entry name" value="UNCHARACTERIZED PROTEIN YGJP"/>
    <property type="match status" value="1"/>
</dbReference>
<reference evidence="2" key="1">
    <citation type="submission" date="2020-10" db="EMBL/GenBank/DDBJ databases">
        <authorList>
            <person name="Gilroy R."/>
        </authorList>
    </citation>
    <scope>NUCLEOTIDE SEQUENCE</scope>
    <source>
        <strain evidence="2">ChiW25-3613</strain>
    </source>
</reference>
<dbReference type="Pfam" id="PF01863">
    <property type="entry name" value="YgjP-like"/>
    <property type="match status" value="1"/>
</dbReference>
<proteinExistence type="predicted"/>
<dbReference type="AlphaFoldDB" id="A0A9D1DD01"/>
<sequence>MDGYEYTLIKSNRKTIAIKITEENCVVVRAPLRATVKDVERVLCEKRSWIERVMAFNRANCLSSQDIKEYREAYVGGAIVPVYMGTRNYIDGKGVHVTGVRGFRTAYVSSLGGQFLERFKTIESACGLKASAVSFRAYRSMWGCCDSNCNVTFNFKLLMLPQTLQDYVIVHELCHTVFHDHSGSFWALVSHYIPDWKLLRRQLRNYAFLVKLY</sequence>
<dbReference type="PANTHER" id="PTHR30399:SF1">
    <property type="entry name" value="UTP PYROPHOSPHATASE"/>
    <property type="match status" value="1"/>
</dbReference>
<organism evidence="2 3">
    <name type="scientific">Candidatus Coproplasma stercoripullorum</name>
    <dbReference type="NCBI Taxonomy" id="2840751"/>
    <lineage>
        <taxon>Bacteria</taxon>
        <taxon>Bacillati</taxon>
        <taxon>Bacillota</taxon>
        <taxon>Clostridia</taxon>
        <taxon>Eubacteriales</taxon>
        <taxon>Candidatus Coproplasma</taxon>
    </lineage>
</organism>
<dbReference type="Gene3D" id="3.30.2010.10">
    <property type="entry name" value="Metalloproteases ('zincins'), catalytic domain"/>
    <property type="match status" value="1"/>
</dbReference>